<dbReference type="InterPro" id="IPR049730">
    <property type="entry name" value="SNF2/RAD54-like_C"/>
</dbReference>
<dbReference type="InterPro" id="IPR022138">
    <property type="entry name" value="DUF3670"/>
</dbReference>
<dbReference type="InterPro" id="IPR027417">
    <property type="entry name" value="P-loop_NTPase"/>
</dbReference>
<dbReference type="PANTHER" id="PTHR10799">
    <property type="entry name" value="SNF2/RAD54 HELICASE FAMILY"/>
    <property type="match status" value="1"/>
</dbReference>
<evidence type="ECO:0000313" key="4">
    <source>
        <dbReference type="EMBL" id="MDI9260166.1"/>
    </source>
</evidence>
<dbReference type="SUPFAM" id="SSF52540">
    <property type="entry name" value="P-loop containing nucleoside triphosphate hydrolases"/>
    <property type="match status" value="2"/>
</dbReference>
<keyword evidence="5" id="KW-1185">Reference proteome</keyword>
<keyword evidence="4" id="KW-0347">Helicase</keyword>
<proteinExistence type="predicted"/>
<comment type="caution">
    <text evidence="4">The sequence shown here is derived from an EMBL/GenBank/DDBJ whole genome shotgun (WGS) entry which is preliminary data.</text>
</comment>
<sequence length="950" mass="105913">MDRIAPERMEKRAGGEVGLADALRTWQARALDLARVIVEKGDVVAVAHRDGMAGPDVALWLRQVAQGGAVGLPSGEAYFVARWVPAWTSDAVLALRYRLVSYATRGALAKIYPSPAAVDALFIQFVDRELRRRISEVDVRTPSAGTGYSVLYRGEREALAAWARALVGAPRFAADGWIVSRACERALADSGWARPDFDDDSGHLAYDLAFSLEPPSEDLGGEWALRFELRHRWTGERIPLAAYWQSPSREMAAHGDVLVAPERWFLPKLREAARLCPAIARALSAPAPARAVLHPDEMVRLLSQELPALRRASFHVETPALEEARDIRIRVRLERLDSGGPRRGGGRSADGVPRFSANAVARFDWSVVIDDRTLTPEAFRRMVEKQTPVVQVDGVWRLVPLADLLRQIEVLPKRGESVSPLEWMRAQALAAHDGPGKMEVVEDVQPDHRWVDVWTVNRDVAPEPPPVSFRGALRHYQERGFAWLIQLRKLGIGGCLADDMGLGKTVQMIAYWLWVKERGEASGPHLLVCPTSLVANWKAEIERFAPDLSVYVHHGPARNLDRAFAGAADLVITTYGTLLRDREAFCRRAFDCVVIDEAQVVKNASTQQARALRALTSRHRVALTGTPVENRLDELWSLMDFLNPGYLGSLRWFRATFGSIAEGRDLSGVRMRQLQGLLRPVLLRRRKSDPAIAPELPEKWEVEERALLTAEQAAMYQALVDQMFEQIGRGSNAMARRGTILTTLLRLKQVCDHPALIAGGRPSAKRSGKLRSLLDLLRVVVDGGEAALVFTQFREMGEILCQAVEEALGFRPAFLHGGMSAKVRGEIVERYQAKQMPSPVLILSLRAGGVGLNLTRANHVFHYDRWWNPAVEDQATDRAYRIGQLRGVEVHKMICVGTLEERIDEMLRAKRALSDVVSRVSEDWVTELDDEALYQLFALKPAGVMEEDEP</sequence>
<dbReference type="InterPro" id="IPR000330">
    <property type="entry name" value="SNF2_N"/>
</dbReference>
<dbReference type="PROSITE" id="PS51194">
    <property type="entry name" value="HELICASE_CTER"/>
    <property type="match status" value="1"/>
</dbReference>
<keyword evidence="4" id="KW-0067">ATP-binding</keyword>
<feature type="domain" description="Helicase C-terminal" evidence="3">
    <location>
        <begin position="772"/>
        <end position="925"/>
    </location>
</feature>
<dbReference type="InterPro" id="IPR014001">
    <property type="entry name" value="Helicase_ATP-bd"/>
</dbReference>
<dbReference type="Gene3D" id="3.40.50.300">
    <property type="entry name" value="P-loop containing nucleotide triphosphate hydrolases"/>
    <property type="match status" value="1"/>
</dbReference>
<protein>
    <submittedName>
        <fullName evidence="4">DEAD/DEAH box helicase</fullName>
        <ecNumber evidence="4">3.6.4.-</ecNumber>
    </submittedName>
</protein>
<reference evidence="4 5" key="1">
    <citation type="submission" date="2023-04" db="EMBL/GenBank/DDBJ databases">
        <title>A. sendaiensis sub sp. chiapanensis a novel subspecie with specific adaptation in bacterial cell wall isolated from an active volcano.</title>
        <authorList>
            <person name="Alvarez Gutierrez P.E."/>
            <person name="Ortiz Cortes L.Y."/>
        </authorList>
    </citation>
    <scope>NUCLEOTIDE SEQUENCE [LARGE SCALE GENOMIC DNA]</scope>
    <source>
        <strain evidence="4 5">PA2</strain>
    </source>
</reference>
<accession>A0ABT6XYJ9</accession>
<dbReference type="GO" id="GO:0016787">
    <property type="term" value="F:hydrolase activity"/>
    <property type="evidence" value="ECO:0007669"/>
    <property type="project" value="UniProtKB-KW"/>
</dbReference>
<keyword evidence="4" id="KW-0547">Nucleotide-binding</keyword>
<gene>
    <name evidence="4" type="ORF">QID03_08175</name>
</gene>
<dbReference type="InterPro" id="IPR038718">
    <property type="entry name" value="SNF2-like_sf"/>
</dbReference>
<dbReference type="PROSITE" id="PS51192">
    <property type="entry name" value="HELICASE_ATP_BIND_1"/>
    <property type="match status" value="1"/>
</dbReference>
<dbReference type="Pfam" id="PF00176">
    <property type="entry name" value="SNF2-rel_dom"/>
    <property type="match status" value="1"/>
</dbReference>
<evidence type="ECO:0000256" key="1">
    <source>
        <dbReference type="ARBA" id="ARBA00022801"/>
    </source>
</evidence>
<dbReference type="Gene3D" id="3.40.50.10810">
    <property type="entry name" value="Tandem AAA-ATPase domain"/>
    <property type="match status" value="1"/>
</dbReference>
<organism evidence="4 5">
    <name type="scientific">Alicyclobacillus sendaiensis PA2</name>
    <dbReference type="NCBI Taxonomy" id="3029425"/>
    <lineage>
        <taxon>Bacteria</taxon>
        <taxon>Bacillati</taxon>
        <taxon>Bacillota</taxon>
        <taxon>Bacilli</taxon>
        <taxon>Bacillales</taxon>
        <taxon>Alicyclobacillaceae</taxon>
        <taxon>Alicyclobacillus</taxon>
    </lineage>
</organism>
<keyword evidence="1 4" id="KW-0378">Hydrolase</keyword>
<dbReference type="Pfam" id="PF12419">
    <property type="entry name" value="DUF3670"/>
    <property type="match status" value="1"/>
</dbReference>
<evidence type="ECO:0000313" key="5">
    <source>
        <dbReference type="Proteomes" id="UP001529245"/>
    </source>
</evidence>
<name>A0ABT6XYJ9_ALISE</name>
<feature type="domain" description="Helicase ATP-binding" evidence="2">
    <location>
        <begin position="485"/>
        <end position="645"/>
    </location>
</feature>
<dbReference type="RefSeq" id="WP_283203671.1">
    <property type="nucleotide sequence ID" value="NZ_JASGCB010000011.1"/>
</dbReference>
<dbReference type="InterPro" id="IPR001650">
    <property type="entry name" value="Helicase_C-like"/>
</dbReference>
<dbReference type="SMART" id="SM00490">
    <property type="entry name" value="HELICc"/>
    <property type="match status" value="1"/>
</dbReference>
<dbReference type="Pfam" id="PF00271">
    <property type="entry name" value="Helicase_C"/>
    <property type="match status" value="1"/>
</dbReference>
<evidence type="ECO:0000259" key="2">
    <source>
        <dbReference type="PROSITE" id="PS51192"/>
    </source>
</evidence>
<dbReference type="EMBL" id="JASGCB010000011">
    <property type="protein sequence ID" value="MDI9260166.1"/>
    <property type="molecule type" value="Genomic_DNA"/>
</dbReference>
<dbReference type="SMART" id="SM00487">
    <property type="entry name" value="DEXDc"/>
    <property type="match status" value="1"/>
</dbReference>
<dbReference type="GO" id="GO:0004386">
    <property type="term" value="F:helicase activity"/>
    <property type="evidence" value="ECO:0007669"/>
    <property type="project" value="UniProtKB-KW"/>
</dbReference>
<dbReference type="EC" id="3.6.4.-" evidence="4"/>
<evidence type="ECO:0000259" key="3">
    <source>
        <dbReference type="PROSITE" id="PS51194"/>
    </source>
</evidence>
<dbReference type="Proteomes" id="UP001529245">
    <property type="component" value="Unassembled WGS sequence"/>
</dbReference>
<dbReference type="CDD" id="cd18793">
    <property type="entry name" value="SF2_C_SNF"/>
    <property type="match status" value="1"/>
</dbReference>